<name>A0A7X1MBM8_9ACTN</name>
<dbReference type="RefSeq" id="WP_186284837.1">
    <property type="nucleotide sequence ID" value="NZ_JACMSF010000031.1"/>
</dbReference>
<dbReference type="Proteomes" id="UP000584670">
    <property type="component" value="Unassembled WGS sequence"/>
</dbReference>
<reference evidence="1 2" key="1">
    <citation type="submission" date="2020-08" db="EMBL/GenBank/DDBJ databases">
        <title>Streptomyces sp. PSKA01 genome sequencing and assembly.</title>
        <authorList>
            <person name="Mandal S."/>
            <person name="Maiti P.K."/>
            <person name="Das P."/>
        </authorList>
    </citation>
    <scope>NUCLEOTIDE SEQUENCE [LARGE SCALE GENOMIC DNA]</scope>
    <source>
        <strain evidence="1 2">PSKA01</strain>
    </source>
</reference>
<proteinExistence type="predicted"/>
<dbReference type="EMBL" id="JACMSF010000031">
    <property type="protein sequence ID" value="MBC2904973.1"/>
    <property type="molecule type" value="Genomic_DNA"/>
</dbReference>
<keyword evidence="2" id="KW-1185">Reference proteome</keyword>
<sequence length="117" mass="12408">MNSDGHRKSEPAGAFNIGWRDPDSLRVLCEVAEEIGLLDGVEVVPLAIDPTRSGFLLTVVVAEDMVLASPRFAWSELEPPEGVTGIGAAHHVLGCLAEIARRTRVGLATIHLVAGCL</sequence>
<organism evidence="1 2">
    <name type="scientific">Streptomyces cupreus</name>
    <dbReference type="NCBI Taxonomy" id="2759956"/>
    <lineage>
        <taxon>Bacteria</taxon>
        <taxon>Bacillati</taxon>
        <taxon>Actinomycetota</taxon>
        <taxon>Actinomycetes</taxon>
        <taxon>Kitasatosporales</taxon>
        <taxon>Streptomycetaceae</taxon>
        <taxon>Streptomyces</taxon>
    </lineage>
</organism>
<evidence type="ECO:0000313" key="2">
    <source>
        <dbReference type="Proteomes" id="UP000584670"/>
    </source>
</evidence>
<gene>
    <name evidence="1" type="ORF">H4N64_25975</name>
</gene>
<dbReference type="AlphaFoldDB" id="A0A7X1MBM8"/>
<comment type="caution">
    <text evidence="1">The sequence shown here is derived from an EMBL/GenBank/DDBJ whole genome shotgun (WGS) entry which is preliminary data.</text>
</comment>
<protein>
    <submittedName>
        <fullName evidence="1">Uncharacterized protein</fullName>
    </submittedName>
</protein>
<evidence type="ECO:0000313" key="1">
    <source>
        <dbReference type="EMBL" id="MBC2904973.1"/>
    </source>
</evidence>
<accession>A0A7X1MBM8</accession>